<dbReference type="GO" id="GO:0030149">
    <property type="term" value="P:sphingolipid catabolic process"/>
    <property type="evidence" value="ECO:0007669"/>
    <property type="project" value="TreeGrafter"/>
</dbReference>
<protein>
    <recommendedName>
        <fullName evidence="4">Plant heme peroxidase family profile domain-containing protein</fullName>
    </recommendedName>
</protein>
<gene>
    <name evidence="5" type="ORF">EW145_g7117</name>
</gene>
<evidence type="ECO:0000256" key="1">
    <source>
        <dbReference type="ARBA" id="ARBA00001933"/>
    </source>
</evidence>
<dbReference type="GO" id="GO:0008117">
    <property type="term" value="F:sphinganine-1-phosphate aldolase activity"/>
    <property type="evidence" value="ECO:0007669"/>
    <property type="project" value="TreeGrafter"/>
</dbReference>
<keyword evidence="6" id="KW-1185">Reference proteome</keyword>
<comment type="caution">
    <text evidence="5">The sequence shown here is derived from an EMBL/GenBank/DDBJ whole genome shotgun (WGS) entry which is preliminary data.</text>
</comment>
<dbReference type="AlphaFoldDB" id="A0A4S4KTG5"/>
<dbReference type="EMBL" id="SGPK01000645">
    <property type="protein sequence ID" value="THH00240.1"/>
    <property type="molecule type" value="Genomic_DNA"/>
</dbReference>
<name>A0A4S4KTG5_9AGAM</name>
<dbReference type="GO" id="GO:0004601">
    <property type="term" value="F:peroxidase activity"/>
    <property type="evidence" value="ECO:0007669"/>
    <property type="project" value="InterPro"/>
</dbReference>
<evidence type="ECO:0000256" key="2">
    <source>
        <dbReference type="ARBA" id="ARBA00022898"/>
    </source>
</evidence>
<evidence type="ECO:0000313" key="6">
    <source>
        <dbReference type="Proteomes" id="UP000308199"/>
    </source>
</evidence>
<dbReference type="SUPFAM" id="SSF53383">
    <property type="entry name" value="PLP-dependent transferases"/>
    <property type="match status" value="1"/>
</dbReference>
<dbReference type="PROSITE" id="PS50873">
    <property type="entry name" value="PEROXIDASE_4"/>
    <property type="match status" value="1"/>
</dbReference>
<sequence>MYISTLDIVLNAFSAIELRRAFFDPFCVIFDAILTCIYTDVLVRFHSLGGVYGSPSLAGSRPGALIAGTWAAMQYMGEDGYLESCRAIVGCAQTIVRSVRDEIPELYVLGSPPASCVAFGARDSRVNVLAVGDAMSTRGWHLNGLSKPAGLHMACTRLTVPVVDQFIADLKDCVREVKERQLAKGDKEGTMVVLYGLGNSSTVGPAMVEKVTTAFLDVLYKAEEQTGRSSAGSSSPVGDGVKYTKSTELESIGQKHWKSRGGSSFFSAS</sequence>
<keyword evidence="3" id="KW-0456">Lyase</keyword>
<reference evidence="5 6" key="1">
    <citation type="submission" date="2019-02" db="EMBL/GenBank/DDBJ databases">
        <title>Genome sequencing of the rare red list fungi Phellinidium pouzarii.</title>
        <authorList>
            <person name="Buettner E."/>
            <person name="Kellner H."/>
        </authorList>
    </citation>
    <scope>NUCLEOTIDE SEQUENCE [LARGE SCALE GENOMIC DNA]</scope>
    <source>
        <strain evidence="5 6">DSM 108285</strain>
    </source>
</reference>
<keyword evidence="2" id="KW-0663">Pyridoxal phosphate</keyword>
<proteinExistence type="predicted"/>
<dbReference type="InterPro" id="IPR015424">
    <property type="entry name" value="PyrdxlP-dep_Trfase"/>
</dbReference>
<dbReference type="PANTHER" id="PTHR42735">
    <property type="match status" value="1"/>
</dbReference>
<comment type="cofactor">
    <cofactor evidence="1">
        <name>pyridoxal 5'-phosphate</name>
        <dbReference type="ChEBI" id="CHEBI:597326"/>
    </cofactor>
</comment>
<evidence type="ECO:0000313" key="5">
    <source>
        <dbReference type="EMBL" id="THH00240.1"/>
    </source>
</evidence>
<evidence type="ECO:0000256" key="3">
    <source>
        <dbReference type="ARBA" id="ARBA00023239"/>
    </source>
</evidence>
<dbReference type="InterPro" id="IPR002016">
    <property type="entry name" value="Haem_peroxidase"/>
</dbReference>
<dbReference type="GO" id="GO:0016020">
    <property type="term" value="C:membrane"/>
    <property type="evidence" value="ECO:0007669"/>
    <property type="project" value="GOC"/>
</dbReference>
<dbReference type="GO" id="GO:0005783">
    <property type="term" value="C:endoplasmic reticulum"/>
    <property type="evidence" value="ECO:0007669"/>
    <property type="project" value="TreeGrafter"/>
</dbReference>
<evidence type="ECO:0000259" key="4">
    <source>
        <dbReference type="PROSITE" id="PS50873"/>
    </source>
</evidence>
<dbReference type="InterPro" id="IPR015422">
    <property type="entry name" value="PyrdxlP-dep_Trfase_small"/>
</dbReference>
<dbReference type="Gene3D" id="3.90.1150.10">
    <property type="entry name" value="Aspartate Aminotransferase, domain 1"/>
    <property type="match status" value="1"/>
</dbReference>
<feature type="domain" description="Plant heme peroxidase family profile" evidence="4">
    <location>
        <begin position="18"/>
        <end position="206"/>
    </location>
</feature>
<dbReference type="GO" id="GO:0020037">
    <property type="term" value="F:heme binding"/>
    <property type="evidence" value="ECO:0007669"/>
    <property type="project" value="InterPro"/>
</dbReference>
<accession>A0A4S4KTG5</accession>
<dbReference type="GO" id="GO:0006979">
    <property type="term" value="P:response to oxidative stress"/>
    <property type="evidence" value="ECO:0007669"/>
    <property type="project" value="InterPro"/>
</dbReference>
<organism evidence="5 6">
    <name type="scientific">Phellinidium pouzarii</name>
    <dbReference type="NCBI Taxonomy" id="167371"/>
    <lineage>
        <taxon>Eukaryota</taxon>
        <taxon>Fungi</taxon>
        <taxon>Dikarya</taxon>
        <taxon>Basidiomycota</taxon>
        <taxon>Agaricomycotina</taxon>
        <taxon>Agaricomycetes</taxon>
        <taxon>Hymenochaetales</taxon>
        <taxon>Hymenochaetaceae</taxon>
        <taxon>Phellinidium</taxon>
    </lineage>
</organism>
<dbReference type="OrthoDB" id="10254570at2759"/>
<dbReference type="InterPro" id="IPR050477">
    <property type="entry name" value="GrpII_AminoAcid_Decarb"/>
</dbReference>
<dbReference type="Proteomes" id="UP000308199">
    <property type="component" value="Unassembled WGS sequence"/>
</dbReference>
<dbReference type="PANTHER" id="PTHR42735:SF6">
    <property type="entry name" value="SPHINGOSINE-1-PHOSPHATE LYASE 1"/>
    <property type="match status" value="1"/>
</dbReference>